<dbReference type="EMBL" id="LAZR01000069">
    <property type="protein sequence ID" value="KKN95724.1"/>
    <property type="molecule type" value="Genomic_DNA"/>
</dbReference>
<gene>
    <name evidence="1" type="ORF">LCGC14_0175930</name>
</gene>
<proteinExistence type="predicted"/>
<reference evidence="1" key="1">
    <citation type="journal article" date="2015" name="Nature">
        <title>Complex archaea that bridge the gap between prokaryotes and eukaryotes.</title>
        <authorList>
            <person name="Spang A."/>
            <person name="Saw J.H."/>
            <person name="Jorgensen S.L."/>
            <person name="Zaremba-Niedzwiedzka K."/>
            <person name="Martijn J."/>
            <person name="Lind A.E."/>
            <person name="van Eijk R."/>
            <person name="Schleper C."/>
            <person name="Guy L."/>
            <person name="Ettema T.J."/>
        </authorList>
    </citation>
    <scope>NUCLEOTIDE SEQUENCE</scope>
</reference>
<sequence>MAYKTKIVIRDLFTRSSSLVRITQSVIDQFEEMRQIDGDMPLVKLRDFINEIEEVLFYLESIFEWMIIRLESLVAKYVQANQKLLEVGNELVADIDLSPLEDASMIYSTLSILSKLIKAFEQDEPE</sequence>
<protein>
    <submittedName>
        <fullName evidence="1">Uncharacterized protein</fullName>
    </submittedName>
</protein>
<dbReference type="AlphaFoldDB" id="A0A0F9UVF7"/>
<organism evidence="1">
    <name type="scientific">marine sediment metagenome</name>
    <dbReference type="NCBI Taxonomy" id="412755"/>
    <lineage>
        <taxon>unclassified sequences</taxon>
        <taxon>metagenomes</taxon>
        <taxon>ecological metagenomes</taxon>
    </lineage>
</organism>
<name>A0A0F9UVF7_9ZZZZ</name>
<evidence type="ECO:0000313" key="1">
    <source>
        <dbReference type="EMBL" id="KKN95724.1"/>
    </source>
</evidence>
<accession>A0A0F9UVF7</accession>
<comment type="caution">
    <text evidence="1">The sequence shown here is derived from an EMBL/GenBank/DDBJ whole genome shotgun (WGS) entry which is preliminary data.</text>
</comment>